<dbReference type="EnsemblMetazoa" id="XM_038222164.1">
    <property type="protein sequence ID" value="XP_038078092.1"/>
    <property type="gene ID" value="LOC119745651"/>
</dbReference>
<protein>
    <recommendedName>
        <fullName evidence="5">SH3 domain-containing protein</fullName>
    </recommendedName>
</protein>
<dbReference type="EnsemblMetazoa" id="XM_038222163.1">
    <property type="protein sequence ID" value="XP_038078091.1"/>
    <property type="gene ID" value="LOC119745651"/>
</dbReference>
<feature type="compositionally biased region" description="Low complexity" evidence="4">
    <location>
        <begin position="613"/>
        <end position="654"/>
    </location>
</feature>
<feature type="region of interest" description="Disordered" evidence="4">
    <location>
        <begin position="358"/>
        <end position="667"/>
    </location>
</feature>
<keyword evidence="1 2" id="KW-0728">SH3 domain</keyword>
<feature type="compositionally biased region" description="Polar residues" evidence="4">
    <location>
        <begin position="506"/>
        <end position="518"/>
    </location>
</feature>
<dbReference type="GeneID" id="119745651"/>
<feature type="region of interest" description="Disordered" evidence="4">
    <location>
        <begin position="53"/>
        <end position="111"/>
    </location>
</feature>
<dbReference type="FunFam" id="2.30.30.40:FF:000072">
    <property type="entry name" value="Unconventional Myosin IB"/>
    <property type="match status" value="1"/>
</dbReference>
<name>A0A914BRF9_PATMI</name>
<sequence>MVEAVVTFDYDAAQDDELTIKEGQIITNITMMEDGWWEGEVNGQRGLFPDNFVEPIKKEKPPSVKGRAPSPPPATREPSPPPAARAPSPPRAAVNGDSQEVPKREGSEKPKKLRAKVVYSYHPSNDDEISLAVNDIIDVTGQPEDGWWEGMLRGHKGMFPSNFVEILEGDGEAGSTHEALPKDEPPPIPSEPPKQKQKIKGVGFGNIFAGGEVKLRKTAGNSPADSNRKEHSKSTAQSELAQKRLSLKKAEPVPTPTSSTNADAKAKEEPKKESKAEVKKEEKKDAKPAEEEEYEEIVKERAKVTYPYEAQHADELELKDGDVVTVLDKQAGDSGWWYGEVDGRKGLFPDNFVKMLPPEKEKVKKKSPAPLPARPASGPKVIPTETKPAPPKTMPAKPPPPPTDSPAAVHAPPRRPSADTVNNAQPKMVPQARKPHPIAAPKPPKKVLPVPPKKPGVKPKAPPPKPAVHPSEREEATPPVILRHQPPVEKKENTEGGFEDLKTDSGQKLTHITLSRPKNANRRPPSVFGGQGGNLSEARLKALPHDEKADTPAVPVAKSTTVVTSPTSPTNASQPPWVRELKSRSLKRPPSLAKEPQQPVENGSAVPPPRPKSSPIGPTAVVVPAPAPSAATPTQAQPPAAKAPAEPSPAQSPAGSRPTSLASDAAINATNAQVEELKKEVKSLQEQLSSIRSEFKKEVVNLMTELDEEKKHRMAMQVELDRLKKLVLEK</sequence>
<feature type="compositionally biased region" description="Basic and acidic residues" evidence="4">
    <location>
        <begin position="538"/>
        <end position="550"/>
    </location>
</feature>
<dbReference type="PRINTS" id="PR00499">
    <property type="entry name" value="P67PHOX"/>
</dbReference>
<dbReference type="PANTHER" id="PTHR14167">
    <property type="entry name" value="SH3 DOMAIN-CONTAINING"/>
    <property type="match status" value="1"/>
</dbReference>
<dbReference type="InterPro" id="IPR036028">
    <property type="entry name" value="SH3-like_dom_sf"/>
</dbReference>
<dbReference type="CDD" id="cd11875">
    <property type="entry name" value="SH3_CD2AP-like_3"/>
    <property type="match status" value="1"/>
</dbReference>
<feature type="compositionally biased region" description="Pro residues" evidence="4">
    <location>
        <begin position="388"/>
        <end position="404"/>
    </location>
</feature>
<dbReference type="AlphaFoldDB" id="A0A914BRF9"/>
<feature type="domain" description="SH3" evidence="5">
    <location>
        <begin position="1"/>
        <end position="58"/>
    </location>
</feature>
<organism evidence="6 7">
    <name type="scientific">Patiria miniata</name>
    <name type="common">Bat star</name>
    <name type="synonym">Asterina miniata</name>
    <dbReference type="NCBI Taxonomy" id="46514"/>
    <lineage>
        <taxon>Eukaryota</taxon>
        <taxon>Metazoa</taxon>
        <taxon>Echinodermata</taxon>
        <taxon>Eleutherozoa</taxon>
        <taxon>Asterozoa</taxon>
        <taxon>Asteroidea</taxon>
        <taxon>Valvatacea</taxon>
        <taxon>Valvatida</taxon>
        <taxon>Asterinidae</taxon>
        <taxon>Patiria</taxon>
    </lineage>
</organism>
<evidence type="ECO:0000256" key="3">
    <source>
        <dbReference type="SAM" id="Coils"/>
    </source>
</evidence>
<feature type="domain" description="SH3" evidence="5">
    <location>
        <begin position="297"/>
        <end position="358"/>
    </location>
</feature>
<keyword evidence="3" id="KW-0175">Coiled coil</keyword>
<evidence type="ECO:0000256" key="2">
    <source>
        <dbReference type="PROSITE-ProRule" id="PRU00192"/>
    </source>
</evidence>
<dbReference type="SMART" id="SM00326">
    <property type="entry name" value="SH3"/>
    <property type="match status" value="3"/>
</dbReference>
<dbReference type="GO" id="GO:0016477">
    <property type="term" value="P:cell migration"/>
    <property type="evidence" value="ECO:0007669"/>
    <property type="project" value="TreeGrafter"/>
</dbReference>
<feature type="region of interest" description="Disordered" evidence="4">
    <location>
        <begin position="170"/>
        <end position="306"/>
    </location>
</feature>
<dbReference type="PRINTS" id="PR00452">
    <property type="entry name" value="SH3DOMAIN"/>
</dbReference>
<dbReference type="PANTHER" id="PTHR14167:SF92">
    <property type="entry name" value="CIN85 AND CD2AP RELATED, ISOFORM J"/>
    <property type="match status" value="1"/>
</dbReference>
<feature type="compositionally biased region" description="Basic and acidic residues" evidence="4">
    <location>
        <begin position="100"/>
        <end position="110"/>
    </location>
</feature>
<dbReference type="GO" id="GO:0007015">
    <property type="term" value="P:actin filament organization"/>
    <property type="evidence" value="ECO:0007669"/>
    <property type="project" value="TreeGrafter"/>
</dbReference>
<feature type="compositionally biased region" description="Polar residues" evidence="4">
    <location>
        <begin position="657"/>
        <end position="667"/>
    </location>
</feature>
<evidence type="ECO:0000313" key="6">
    <source>
        <dbReference type="EnsemblMetazoa" id="XP_038078092.1"/>
    </source>
</evidence>
<reference evidence="6" key="1">
    <citation type="submission" date="2022-11" db="UniProtKB">
        <authorList>
            <consortium name="EnsemblMetazoa"/>
        </authorList>
    </citation>
    <scope>IDENTIFICATION</scope>
</reference>
<dbReference type="RefSeq" id="XP_038078092.1">
    <property type="nucleotide sequence ID" value="XM_038222164.1"/>
</dbReference>
<feature type="compositionally biased region" description="Pro residues" evidence="4">
    <location>
        <begin position="449"/>
        <end position="467"/>
    </location>
</feature>
<feature type="domain" description="SH3" evidence="5">
    <location>
        <begin position="110"/>
        <end position="169"/>
    </location>
</feature>
<dbReference type="OMA" id="PNSCHRS"/>
<dbReference type="RefSeq" id="XP_038078091.1">
    <property type="nucleotide sequence ID" value="XM_038222163.1"/>
</dbReference>
<dbReference type="OrthoDB" id="5340910at2759"/>
<feature type="compositionally biased region" description="Basic and acidic residues" evidence="4">
    <location>
        <begin position="264"/>
        <end position="289"/>
    </location>
</feature>
<dbReference type="CDD" id="cd11873">
    <property type="entry name" value="SH3_CD2AP-like_1"/>
    <property type="match status" value="1"/>
</dbReference>
<evidence type="ECO:0000259" key="5">
    <source>
        <dbReference type="PROSITE" id="PS50002"/>
    </source>
</evidence>
<dbReference type="Proteomes" id="UP000887568">
    <property type="component" value="Unplaced"/>
</dbReference>
<evidence type="ECO:0000256" key="4">
    <source>
        <dbReference type="SAM" id="MobiDB-lite"/>
    </source>
</evidence>
<feature type="compositionally biased region" description="Pro residues" evidence="4">
    <location>
        <begin position="69"/>
        <end position="90"/>
    </location>
</feature>
<dbReference type="Pfam" id="PF14604">
    <property type="entry name" value="SH3_9"/>
    <property type="match status" value="3"/>
</dbReference>
<feature type="compositionally biased region" description="Low complexity" evidence="4">
    <location>
        <begin position="551"/>
        <end position="573"/>
    </location>
</feature>
<feature type="coiled-coil region" evidence="3">
    <location>
        <begin position="667"/>
        <end position="726"/>
    </location>
</feature>
<feature type="compositionally biased region" description="Basic and acidic residues" evidence="4">
    <location>
        <begin position="486"/>
        <end position="505"/>
    </location>
</feature>
<proteinExistence type="predicted"/>
<dbReference type="InterPro" id="IPR001452">
    <property type="entry name" value="SH3_domain"/>
</dbReference>
<keyword evidence="7" id="KW-1185">Reference proteome</keyword>
<evidence type="ECO:0000313" key="7">
    <source>
        <dbReference type="Proteomes" id="UP000887568"/>
    </source>
</evidence>
<dbReference type="PROSITE" id="PS50002">
    <property type="entry name" value="SH3"/>
    <property type="match status" value="3"/>
</dbReference>
<dbReference type="SUPFAM" id="SSF50044">
    <property type="entry name" value="SH3-domain"/>
    <property type="match status" value="3"/>
</dbReference>
<dbReference type="InterPro" id="IPR050384">
    <property type="entry name" value="Endophilin_SH3RF"/>
</dbReference>
<evidence type="ECO:0000256" key="1">
    <source>
        <dbReference type="ARBA" id="ARBA00022443"/>
    </source>
</evidence>
<accession>A0A914BRF9</accession>
<dbReference type="Gene3D" id="2.30.30.40">
    <property type="entry name" value="SH3 Domains"/>
    <property type="match status" value="3"/>
</dbReference>